<dbReference type="EnsemblPlants" id="KEH19290">
    <property type="protein sequence ID" value="KEH19290"/>
    <property type="gene ID" value="MTR_8g046305"/>
</dbReference>
<dbReference type="Proteomes" id="UP000002051">
    <property type="component" value="Chromosome 8"/>
</dbReference>
<reference evidence="1 3" key="2">
    <citation type="journal article" date="2014" name="BMC Genomics">
        <title>An improved genome release (version Mt4.0) for the model legume Medicago truncatula.</title>
        <authorList>
            <person name="Tang H."/>
            <person name="Krishnakumar V."/>
            <person name="Bidwell S."/>
            <person name="Rosen B."/>
            <person name="Chan A."/>
            <person name="Zhou S."/>
            <person name="Gentzbittel L."/>
            <person name="Childs K.L."/>
            <person name="Yandell M."/>
            <person name="Gundlach H."/>
            <person name="Mayer K.F."/>
            <person name="Schwartz D.C."/>
            <person name="Town C.D."/>
        </authorList>
    </citation>
    <scope>GENOME REANNOTATION</scope>
    <source>
        <strain evidence="1">A17</strain>
        <strain evidence="2 3">cv. Jemalong A17</strain>
    </source>
</reference>
<reference evidence="1 3" key="1">
    <citation type="journal article" date="2011" name="Nature">
        <title>The Medicago genome provides insight into the evolution of rhizobial symbioses.</title>
        <authorList>
            <person name="Young N.D."/>
            <person name="Debelle F."/>
            <person name="Oldroyd G.E."/>
            <person name="Geurts R."/>
            <person name="Cannon S.B."/>
            <person name="Udvardi M.K."/>
            <person name="Benedito V.A."/>
            <person name="Mayer K.F."/>
            <person name="Gouzy J."/>
            <person name="Schoof H."/>
            <person name="Van de Peer Y."/>
            <person name="Proost S."/>
            <person name="Cook D.R."/>
            <person name="Meyers B.C."/>
            <person name="Spannagl M."/>
            <person name="Cheung F."/>
            <person name="De Mita S."/>
            <person name="Krishnakumar V."/>
            <person name="Gundlach H."/>
            <person name="Zhou S."/>
            <person name="Mudge J."/>
            <person name="Bharti A.K."/>
            <person name="Murray J.D."/>
            <person name="Naoumkina M.A."/>
            <person name="Rosen B."/>
            <person name="Silverstein K.A."/>
            <person name="Tang H."/>
            <person name="Rombauts S."/>
            <person name="Zhao P.X."/>
            <person name="Zhou P."/>
            <person name="Barbe V."/>
            <person name="Bardou P."/>
            <person name="Bechner M."/>
            <person name="Bellec A."/>
            <person name="Berger A."/>
            <person name="Berges H."/>
            <person name="Bidwell S."/>
            <person name="Bisseling T."/>
            <person name="Choisne N."/>
            <person name="Couloux A."/>
            <person name="Denny R."/>
            <person name="Deshpande S."/>
            <person name="Dai X."/>
            <person name="Doyle J.J."/>
            <person name="Dudez A.M."/>
            <person name="Farmer A.D."/>
            <person name="Fouteau S."/>
            <person name="Franken C."/>
            <person name="Gibelin C."/>
            <person name="Gish J."/>
            <person name="Goldstein S."/>
            <person name="Gonzalez A.J."/>
            <person name="Green P.J."/>
            <person name="Hallab A."/>
            <person name="Hartog M."/>
            <person name="Hua A."/>
            <person name="Humphray S.J."/>
            <person name="Jeong D.H."/>
            <person name="Jing Y."/>
            <person name="Jocker A."/>
            <person name="Kenton S.M."/>
            <person name="Kim D.J."/>
            <person name="Klee K."/>
            <person name="Lai H."/>
            <person name="Lang C."/>
            <person name="Lin S."/>
            <person name="Macmil S.L."/>
            <person name="Magdelenat G."/>
            <person name="Matthews L."/>
            <person name="McCorrison J."/>
            <person name="Monaghan E.L."/>
            <person name="Mun J.H."/>
            <person name="Najar F.Z."/>
            <person name="Nicholson C."/>
            <person name="Noirot C."/>
            <person name="O'Bleness M."/>
            <person name="Paule C.R."/>
            <person name="Poulain J."/>
            <person name="Prion F."/>
            <person name="Qin B."/>
            <person name="Qu C."/>
            <person name="Retzel E.F."/>
            <person name="Riddle C."/>
            <person name="Sallet E."/>
            <person name="Samain S."/>
            <person name="Samson N."/>
            <person name="Sanders I."/>
            <person name="Saurat O."/>
            <person name="Scarpelli C."/>
            <person name="Schiex T."/>
            <person name="Segurens B."/>
            <person name="Severin A.J."/>
            <person name="Sherrier D.J."/>
            <person name="Shi R."/>
            <person name="Sims S."/>
            <person name="Singer S.R."/>
            <person name="Sinharoy S."/>
            <person name="Sterck L."/>
            <person name="Viollet A."/>
            <person name="Wang B.B."/>
            <person name="Wang K."/>
            <person name="Wang M."/>
            <person name="Wang X."/>
            <person name="Warfsmann J."/>
            <person name="Weissenbach J."/>
            <person name="White D.D."/>
            <person name="White J.D."/>
            <person name="Wiley G.B."/>
            <person name="Wincker P."/>
            <person name="Xing Y."/>
            <person name="Yang L."/>
            <person name="Yao Z."/>
            <person name="Ying F."/>
            <person name="Zhai J."/>
            <person name="Zhou L."/>
            <person name="Zuber A."/>
            <person name="Denarie J."/>
            <person name="Dixon R.A."/>
            <person name="May G.D."/>
            <person name="Schwartz D.C."/>
            <person name="Rogers J."/>
            <person name="Quetier F."/>
            <person name="Town C.D."/>
            <person name="Roe B.A."/>
        </authorList>
    </citation>
    <scope>NUCLEOTIDE SEQUENCE [LARGE SCALE GENOMIC DNA]</scope>
    <source>
        <strain evidence="1">A17</strain>
        <strain evidence="2 3">cv. Jemalong A17</strain>
    </source>
</reference>
<dbReference type="AlphaFoldDB" id="A0A072U0I7"/>
<evidence type="ECO:0000313" key="3">
    <source>
        <dbReference type="Proteomes" id="UP000002051"/>
    </source>
</evidence>
<proteinExistence type="predicted"/>
<organism evidence="1 3">
    <name type="scientific">Medicago truncatula</name>
    <name type="common">Barrel medic</name>
    <name type="synonym">Medicago tribuloides</name>
    <dbReference type="NCBI Taxonomy" id="3880"/>
    <lineage>
        <taxon>Eukaryota</taxon>
        <taxon>Viridiplantae</taxon>
        <taxon>Streptophyta</taxon>
        <taxon>Embryophyta</taxon>
        <taxon>Tracheophyta</taxon>
        <taxon>Spermatophyta</taxon>
        <taxon>Magnoliopsida</taxon>
        <taxon>eudicotyledons</taxon>
        <taxon>Gunneridae</taxon>
        <taxon>Pentapetalae</taxon>
        <taxon>rosids</taxon>
        <taxon>fabids</taxon>
        <taxon>Fabales</taxon>
        <taxon>Fabaceae</taxon>
        <taxon>Papilionoideae</taxon>
        <taxon>50 kb inversion clade</taxon>
        <taxon>NPAAA clade</taxon>
        <taxon>Hologalegina</taxon>
        <taxon>IRL clade</taxon>
        <taxon>Trifolieae</taxon>
        <taxon>Medicago</taxon>
    </lineage>
</organism>
<reference evidence="2" key="3">
    <citation type="submission" date="2015-04" db="UniProtKB">
        <authorList>
            <consortium name="EnsemblPlants"/>
        </authorList>
    </citation>
    <scope>IDENTIFICATION</scope>
    <source>
        <strain evidence="2">cv. Jemalong A17</strain>
    </source>
</reference>
<sequence length="59" mass="6674">MYQTGLSFINVDVIHVKRSQNVEAHRLVGIAKYEGCRTWLGHVPNLLNSSNLYPYSVAI</sequence>
<name>A0A072U0I7_MEDTR</name>
<dbReference type="HOGENOM" id="CLU_2964409_0_0_1"/>
<protein>
    <recommendedName>
        <fullName evidence="4">RNase H type-1 domain-containing protein</fullName>
    </recommendedName>
</protein>
<gene>
    <name evidence="1" type="ordered locus">MTR_8g046305</name>
</gene>
<dbReference type="EMBL" id="CM001224">
    <property type="protein sequence ID" value="KEH19290.1"/>
    <property type="molecule type" value="Genomic_DNA"/>
</dbReference>
<evidence type="ECO:0000313" key="2">
    <source>
        <dbReference type="EnsemblPlants" id="KEH19290"/>
    </source>
</evidence>
<accession>A0A072U0I7</accession>
<evidence type="ECO:0008006" key="4">
    <source>
        <dbReference type="Google" id="ProtNLM"/>
    </source>
</evidence>
<evidence type="ECO:0000313" key="1">
    <source>
        <dbReference type="EMBL" id="KEH19290.1"/>
    </source>
</evidence>
<keyword evidence="3" id="KW-1185">Reference proteome</keyword>